<accession>A0A1A8XY59</accession>
<dbReference type="AlphaFoldDB" id="A0A1A8XY59"/>
<reference evidence="2 3" key="1">
    <citation type="submission" date="2016-06" db="EMBL/GenBank/DDBJ databases">
        <authorList>
            <person name="Kjaerup R.B."/>
            <person name="Dalgaard T.S."/>
            <person name="Juul-Madsen H.R."/>
        </authorList>
    </citation>
    <scope>NUCLEOTIDE SEQUENCE [LARGE SCALE GENOMIC DNA]</scope>
    <source>
        <strain evidence="2">2</strain>
    </source>
</reference>
<comment type="function">
    <text evidence="1">Catalyzes the cleavage of 5-oxoproline to form L-glutamate coupled to the hydrolysis of ATP to ADP and inorganic phosphate.</text>
</comment>
<keyword evidence="1" id="KW-0547">Nucleotide-binding</keyword>
<evidence type="ECO:0000313" key="2">
    <source>
        <dbReference type="EMBL" id="SBT09631.1"/>
    </source>
</evidence>
<comment type="similarity">
    <text evidence="1">Belongs to the LamB/PxpA family.</text>
</comment>
<dbReference type="RefSeq" id="WP_186411668.1">
    <property type="nucleotide sequence ID" value="NZ_FLQY01000265.1"/>
</dbReference>
<dbReference type="EMBL" id="FLQY01000265">
    <property type="protein sequence ID" value="SBT09631.1"/>
    <property type="molecule type" value="Genomic_DNA"/>
</dbReference>
<name>A0A1A8XY59_9RHOO</name>
<dbReference type="Pfam" id="PF03746">
    <property type="entry name" value="LamB_YcsF"/>
    <property type="match status" value="1"/>
</dbReference>
<dbReference type="GO" id="GO:0017168">
    <property type="term" value="F:5-oxoprolinase (ATP-hydrolyzing) activity"/>
    <property type="evidence" value="ECO:0007669"/>
    <property type="project" value="UniProtKB-UniRule"/>
</dbReference>
<dbReference type="NCBIfam" id="NF003816">
    <property type="entry name" value="PRK05406.1-5"/>
    <property type="match status" value="1"/>
</dbReference>
<dbReference type="PANTHER" id="PTHR30292:SF0">
    <property type="entry name" value="5-OXOPROLINASE SUBUNIT A"/>
    <property type="match status" value="1"/>
</dbReference>
<dbReference type="InterPro" id="IPR011330">
    <property type="entry name" value="Glyco_hydro/deAcase_b/a-brl"/>
</dbReference>
<dbReference type="EC" id="3.5.2.9" evidence="1"/>
<protein>
    <recommendedName>
        <fullName evidence="1">5-oxoprolinase subunit A</fullName>
        <shortName evidence="1">5-OPase subunit A</shortName>
        <ecNumber evidence="1">3.5.2.9</ecNumber>
    </recommendedName>
    <alternativeName>
        <fullName evidence="1">5-oxoprolinase (ATP-hydrolyzing) subunit A</fullName>
    </alternativeName>
</protein>
<sequence length="259" mass="27013">MPNAPINLNADLGEGFGPWTMGDDEAMLDIVNSANIACGGHAGDPETMRRTVRLAKARGVSIGAHPSYPDLQGFGRRAMALTPAELEGLIAFQVGALAGIASLETARVTHVKPHGALNNLACIDRGVADTLCRAIRAIDRNLILLAPAASQLLDAGRAAGLPVVEEIFADRAYLPDGQLVPRARPDAMIHGAEACLEHTLSMLEAGALIAVDGTRIAASIGSICVHGDSPGAVGIARHLRQELGTRGYRFLELPKISAG</sequence>
<evidence type="ECO:0000313" key="3">
    <source>
        <dbReference type="Proteomes" id="UP000199600"/>
    </source>
</evidence>
<evidence type="ECO:0000256" key="1">
    <source>
        <dbReference type="HAMAP-Rule" id="MF_00691"/>
    </source>
</evidence>
<keyword evidence="1" id="KW-0378">Hydrolase</keyword>
<gene>
    <name evidence="2" type="primary">ybgL</name>
    <name evidence="1" type="synonym">pxpA</name>
    <name evidence="2" type="ORF">PROAA_3370004</name>
</gene>
<dbReference type="SUPFAM" id="SSF88713">
    <property type="entry name" value="Glycoside hydrolase/deacetylase"/>
    <property type="match status" value="1"/>
</dbReference>
<dbReference type="InterPro" id="IPR005501">
    <property type="entry name" value="LamB/YcsF/PxpA-like"/>
</dbReference>
<dbReference type="Proteomes" id="UP000199600">
    <property type="component" value="Unassembled WGS sequence"/>
</dbReference>
<dbReference type="HAMAP" id="MF_00691">
    <property type="entry name" value="PxpA"/>
    <property type="match status" value="1"/>
</dbReference>
<dbReference type="Gene3D" id="3.20.20.370">
    <property type="entry name" value="Glycoside hydrolase/deacetylase"/>
    <property type="match status" value="1"/>
</dbReference>
<comment type="catalytic activity">
    <reaction evidence="1">
        <text>5-oxo-L-proline + ATP + 2 H2O = L-glutamate + ADP + phosphate + H(+)</text>
        <dbReference type="Rhea" id="RHEA:10348"/>
        <dbReference type="ChEBI" id="CHEBI:15377"/>
        <dbReference type="ChEBI" id="CHEBI:15378"/>
        <dbReference type="ChEBI" id="CHEBI:29985"/>
        <dbReference type="ChEBI" id="CHEBI:30616"/>
        <dbReference type="ChEBI" id="CHEBI:43474"/>
        <dbReference type="ChEBI" id="CHEBI:58402"/>
        <dbReference type="ChEBI" id="CHEBI:456216"/>
        <dbReference type="EC" id="3.5.2.9"/>
    </reaction>
</comment>
<dbReference type="GO" id="GO:0005975">
    <property type="term" value="P:carbohydrate metabolic process"/>
    <property type="evidence" value="ECO:0007669"/>
    <property type="project" value="InterPro"/>
</dbReference>
<proteinExistence type="inferred from homology"/>
<dbReference type="PANTHER" id="PTHR30292">
    <property type="entry name" value="UNCHARACTERIZED PROTEIN YBGL-RELATED"/>
    <property type="match status" value="1"/>
</dbReference>
<dbReference type="NCBIfam" id="NF003814">
    <property type="entry name" value="PRK05406.1-3"/>
    <property type="match status" value="1"/>
</dbReference>
<dbReference type="CDD" id="cd10787">
    <property type="entry name" value="LamB_YcsF_like"/>
    <property type="match status" value="1"/>
</dbReference>
<keyword evidence="1" id="KW-0067">ATP-binding</keyword>
<organism evidence="2 3">
    <name type="scientific">Candidatus Propionivibrio aalborgensis</name>
    <dbReference type="NCBI Taxonomy" id="1860101"/>
    <lineage>
        <taxon>Bacteria</taxon>
        <taxon>Pseudomonadati</taxon>
        <taxon>Pseudomonadota</taxon>
        <taxon>Betaproteobacteria</taxon>
        <taxon>Rhodocyclales</taxon>
        <taxon>Rhodocyclaceae</taxon>
        <taxon>Propionivibrio</taxon>
    </lineage>
</organism>
<comment type="subunit">
    <text evidence="1">Forms a complex composed of PxpA, PxpB and PxpC.</text>
</comment>
<keyword evidence="3" id="KW-1185">Reference proteome</keyword>
<dbReference type="GO" id="GO:0005524">
    <property type="term" value="F:ATP binding"/>
    <property type="evidence" value="ECO:0007669"/>
    <property type="project" value="UniProtKB-UniRule"/>
</dbReference>